<evidence type="ECO:0000256" key="2">
    <source>
        <dbReference type="ARBA" id="ARBA00023315"/>
    </source>
</evidence>
<reference evidence="4 5" key="1">
    <citation type="submission" date="2021-03" db="EMBL/GenBank/DDBJ databases">
        <title>Antimicrobial resistance genes in bacteria isolated from Japanese honey, and their potential for conferring macrolide and lincosamide resistance in the American foulbrood pathogen Paenibacillus larvae.</title>
        <authorList>
            <person name="Okamoto M."/>
            <person name="Kumagai M."/>
            <person name="Kanamori H."/>
            <person name="Takamatsu D."/>
        </authorList>
    </citation>
    <scope>NUCLEOTIDE SEQUENCE [LARGE SCALE GENOMIC DNA]</scope>
    <source>
        <strain evidence="4 5">J34TS1</strain>
    </source>
</reference>
<keyword evidence="5" id="KW-1185">Reference proteome</keyword>
<accession>A0A920CR80</accession>
<dbReference type="PANTHER" id="PTHR43800">
    <property type="entry name" value="PEPTIDYL-LYSINE N-ACETYLTRANSFERASE YJAB"/>
    <property type="match status" value="1"/>
</dbReference>
<protein>
    <submittedName>
        <fullName evidence="4">N-acetyltransferase</fullName>
    </submittedName>
</protein>
<dbReference type="Gene3D" id="3.40.630.30">
    <property type="match status" value="1"/>
</dbReference>
<dbReference type="Proteomes" id="UP000682811">
    <property type="component" value="Unassembled WGS sequence"/>
</dbReference>
<proteinExistence type="predicted"/>
<sequence length="174" mass="20062">MSKWTIREAETKDIHGLAQVHLNSWLTTYRGIVPDTYLDNMKLESRIELWTRVLDPSNKSMTFVLENPSGEIAGFINGGASREKGFDIEAEVYSLYLLKEAQGKGYGRELMNRMIGYFGKQGYRSMLVWVLEDNPALQFYQKMGGRFLTRDLLEIGGEHVKDLCLEWRNLDELS</sequence>
<dbReference type="InterPro" id="IPR016181">
    <property type="entry name" value="Acyl_CoA_acyltransferase"/>
</dbReference>
<evidence type="ECO:0000259" key="3">
    <source>
        <dbReference type="PROSITE" id="PS51186"/>
    </source>
</evidence>
<dbReference type="CDD" id="cd04301">
    <property type="entry name" value="NAT_SF"/>
    <property type="match status" value="1"/>
</dbReference>
<evidence type="ECO:0000313" key="4">
    <source>
        <dbReference type="EMBL" id="GIO50711.1"/>
    </source>
</evidence>
<dbReference type="Pfam" id="PF00583">
    <property type="entry name" value="Acetyltransf_1"/>
    <property type="match status" value="1"/>
</dbReference>
<dbReference type="EMBL" id="BORT01000037">
    <property type="protein sequence ID" value="GIO50711.1"/>
    <property type="molecule type" value="Genomic_DNA"/>
</dbReference>
<organism evidence="4 5">
    <name type="scientific">Paenibacillus azoreducens</name>
    <dbReference type="NCBI Taxonomy" id="116718"/>
    <lineage>
        <taxon>Bacteria</taxon>
        <taxon>Bacillati</taxon>
        <taxon>Bacillota</taxon>
        <taxon>Bacilli</taxon>
        <taxon>Bacillales</taxon>
        <taxon>Paenibacillaceae</taxon>
        <taxon>Paenibacillus</taxon>
    </lineage>
</organism>
<dbReference type="GO" id="GO:0016747">
    <property type="term" value="F:acyltransferase activity, transferring groups other than amino-acyl groups"/>
    <property type="evidence" value="ECO:0007669"/>
    <property type="project" value="InterPro"/>
</dbReference>
<dbReference type="SUPFAM" id="SSF55729">
    <property type="entry name" value="Acyl-CoA N-acyltransferases (Nat)"/>
    <property type="match status" value="1"/>
</dbReference>
<feature type="domain" description="N-acetyltransferase" evidence="3">
    <location>
        <begin position="4"/>
        <end position="171"/>
    </location>
</feature>
<dbReference type="RefSeq" id="WP_212980841.1">
    <property type="nucleotide sequence ID" value="NZ_AP025343.1"/>
</dbReference>
<gene>
    <name evidence="4" type="ORF">J34TS1_54760</name>
</gene>
<dbReference type="PROSITE" id="PS51186">
    <property type="entry name" value="GNAT"/>
    <property type="match status" value="1"/>
</dbReference>
<dbReference type="AlphaFoldDB" id="A0A920CR80"/>
<evidence type="ECO:0000256" key="1">
    <source>
        <dbReference type="ARBA" id="ARBA00022679"/>
    </source>
</evidence>
<keyword evidence="2" id="KW-0012">Acyltransferase</keyword>
<comment type="caution">
    <text evidence="4">The sequence shown here is derived from an EMBL/GenBank/DDBJ whole genome shotgun (WGS) entry which is preliminary data.</text>
</comment>
<keyword evidence="1" id="KW-0808">Transferase</keyword>
<dbReference type="PANTHER" id="PTHR43800:SF1">
    <property type="entry name" value="PEPTIDYL-LYSINE N-ACETYLTRANSFERASE YJAB"/>
    <property type="match status" value="1"/>
</dbReference>
<dbReference type="InterPro" id="IPR000182">
    <property type="entry name" value="GNAT_dom"/>
</dbReference>
<evidence type="ECO:0000313" key="5">
    <source>
        <dbReference type="Proteomes" id="UP000682811"/>
    </source>
</evidence>
<name>A0A920CR80_9BACL</name>